<dbReference type="InterPro" id="IPR000014">
    <property type="entry name" value="PAS"/>
</dbReference>
<dbReference type="EMBL" id="JAKWJU010000002">
    <property type="protein sequence ID" value="MCH6159029.1"/>
    <property type="molecule type" value="Genomic_DNA"/>
</dbReference>
<dbReference type="Proteomes" id="UP001166784">
    <property type="component" value="Unassembled WGS sequence"/>
</dbReference>
<reference evidence="4" key="1">
    <citation type="submission" date="2022-03" db="EMBL/GenBank/DDBJ databases">
        <authorList>
            <person name="Santos J.D.N."/>
            <person name="Kallscheuer N."/>
            <person name="Jogler C."/>
            <person name="Lage O.M."/>
        </authorList>
    </citation>
    <scope>NUCLEOTIDE SEQUENCE</scope>
    <source>
        <strain evidence="4">M600PL45_2</strain>
    </source>
</reference>
<dbReference type="InterPro" id="IPR000700">
    <property type="entry name" value="PAS-assoc_C"/>
</dbReference>
<keyword evidence="5" id="KW-1185">Reference proteome</keyword>
<dbReference type="PANTHER" id="PTHR43156">
    <property type="entry name" value="STAGE II SPORULATION PROTEIN E-RELATED"/>
    <property type="match status" value="1"/>
</dbReference>
<dbReference type="CDD" id="cd00130">
    <property type="entry name" value="PAS"/>
    <property type="match status" value="1"/>
</dbReference>
<feature type="domain" description="PAC" evidence="3">
    <location>
        <begin position="199"/>
        <end position="251"/>
    </location>
</feature>
<feature type="compositionally biased region" description="Basic and acidic residues" evidence="2">
    <location>
        <begin position="37"/>
        <end position="53"/>
    </location>
</feature>
<sequence length="529" mass="55812">MPSHTDADRPVSPPPPRGVLDDLITQARQLRGSIDAVRPRASDEDGHEAEEPARRWQRALCDLAAHQLDDLGEHLGQLREAGLGPCGPYDAETAAYGAGTEARTGNADRADGAEDAGSAGDCVYASGTATGTLTSRAGSAEWNLLTDEVSWSQELYAIFGRTADDGPLSLDELPSWVLPDDQPPLAAAVTDCLVDGRPIDQEFRIMRPDGAVRSLHLLGEPVLDGQGGTASMWAVVRDVSELRRSELAVREMGRSVPRRRDRRHPYERDEGADVQAERRLAAELQESVLPPWQGTRRVPYDGHGRAGGEGALDIASHYLPSAASTLIGGDWYDALDLPDGATLLSAGDLTGHGVAAASGMAMLLGAVRGMAFAGVGPGALMGHLNRLLDASAQPALGSAVCCRYDPRERTLVWSQAGHPAPLVFRGRTGRALSPPRGVLLGAACGAAYGESTEVLCPGDVLVLYTDGLEPLAGQSGSPGGPRTAPERLLRLGPRFAQARSAQECLRTVVEEFGGERESDACVLVARVSG</sequence>
<feature type="region of interest" description="Disordered" evidence="2">
    <location>
        <begin position="30"/>
        <end position="53"/>
    </location>
</feature>
<protein>
    <submittedName>
        <fullName evidence="4">SpoIIE family protein phosphatase</fullName>
    </submittedName>
</protein>
<dbReference type="SMART" id="SM00086">
    <property type="entry name" value="PAC"/>
    <property type="match status" value="1"/>
</dbReference>
<dbReference type="SMART" id="SM00331">
    <property type="entry name" value="PP2C_SIG"/>
    <property type="match status" value="1"/>
</dbReference>
<keyword evidence="1" id="KW-0378">Hydrolase</keyword>
<dbReference type="InterPro" id="IPR052016">
    <property type="entry name" value="Bact_Sigma-Reg"/>
</dbReference>
<proteinExistence type="predicted"/>
<organism evidence="4 5">
    <name type="scientific">Streptomyces marispadix</name>
    <dbReference type="NCBI Taxonomy" id="2922868"/>
    <lineage>
        <taxon>Bacteria</taxon>
        <taxon>Bacillati</taxon>
        <taxon>Actinomycetota</taxon>
        <taxon>Actinomycetes</taxon>
        <taxon>Kitasatosporales</taxon>
        <taxon>Streptomycetaceae</taxon>
        <taxon>Streptomyces</taxon>
    </lineage>
</organism>
<dbReference type="PANTHER" id="PTHR43156:SF2">
    <property type="entry name" value="STAGE II SPORULATION PROTEIN E"/>
    <property type="match status" value="1"/>
</dbReference>
<dbReference type="InterPro" id="IPR001610">
    <property type="entry name" value="PAC"/>
</dbReference>
<dbReference type="Gene3D" id="2.10.70.100">
    <property type="match status" value="1"/>
</dbReference>
<reference evidence="4" key="2">
    <citation type="journal article" date="2023" name="Int. J. Syst. Evol. Microbiol.">
        <title>Streptomyces marispadix sp. nov., isolated from marine beach sediment of the Northern Coast of Portugal.</title>
        <authorList>
            <person name="dos Santos J.D.N."/>
            <person name="Vitorino I.R."/>
            <person name="Kallscheuer N."/>
            <person name="Srivastava A."/>
            <person name="Krautwurst S."/>
            <person name="Marz M."/>
            <person name="Jogler C."/>
            <person name="Lobo Da Cunha A."/>
            <person name="Catita J."/>
            <person name="Goncalves H."/>
            <person name="Gonzalez I."/>
            <person name="Reyes F."/>
            <person name="Lage O.M."/>
        </authorList>
    </citation>
    <scope>NUCLEOTIDE SEQUENCE</scope>
    <source>
        <strain evidence="4">M600PL45_2</strain>
    </source>
</reference>
<dbReference type="Gene3D" id="3.30.450.20">
    <property type="entry name" value="PAS domain"/>
    <property type="match status" value="1"/>
</dbReference>
<gene>
    <name evidence="4" type="ORF">MMA15_00915</name>
</gene>
<feature type="region of interest" description="Disordered" evidence="2">
    <location>
        <begin position="1"/>
        <end position="20"/>
    </location>
</feature>
<name>A0ABS9SRY0_9ACTN</name>
<dbReference type="InterPro" id="IPR013655">
    <property type="entry name" value="PAS_fold_3"/>
</dbReference>
<dbReference type="RefSeq" id="WP_241057028.1">
    <property type="nucleotide sequence ID" value="NZ_JAKWJU010000002.1"/>
</dbReference>
<evidence type="ECO:0000256" key="1">
    <source>
        <dbReference type="ARBA" id="ARBA00022801"/>
    </source>
</evidence>
<evidence type="ECO:0000313" key="4">
    <source>
        <dbReference type="EMBL" id="MCH6159029.1"/>
    </source>
</evidence>
<evidence type="ECO:0000313" key="5">
    <source>
        <dbReference type="Proteomes" id="UP001166784"/>
    </source>
</evidence>
<dbReference type="PROSITE" id="PS50113">
    <property type="entry name" value="PAC"/>
    <property type="match status" value="1"/>
</dbReference>
<dbReference type="SUPFAM" id="SSF55785">
    <property type="entry name" value="PYP-like sensor domain (PAS domain)"/>
    <property type="match status" value="1"/>
</dbReference>
<evidence type="ECO:0000256" key="2">
    <source>
        <dbReference type="SAM" id="MobiDB-lite"/>
    </source>
</evidence>
<evidence type="ECO:0000259" key="3">
    <source>
        <dbReference type="PROSITE" id="PS50113"/>
    </source>
</evidence>
<comment type="caution">
    <text evidence="4">The sequence shown here is derived from an EMBL/GenBank/DDBJ whole genome shotgun (WGS) entry which is preliminary data.</text>
</comment>
<accession>A0ABS9SRY0</accession>
<dbReference type="Pfam" id="PF08447">
    <property type="entry name" value="PAS_3"/>
    <property type="match status" value="1"/>
</dbReference>
<dbReference type="Gene3D" id="3.60.40.10">
    <property type="entry name" value="PPM-type phosphatase domain"/>
    <property type="match status" value="1"/>
</dbReference>
<dbReference type="Pfam" id="PF07228">
    <property type="entry name" value="SpoIIE"/>
    <property type="match status" value="1"/>
</dbReference>
<dbReference type="InterPro" id="IPR036457">
    <property type="entry name" value="PPM-type-like_dom_sf"/>
</dbReference>
<dbReference type="InterPro" id="IPR035965">
    <property type="entry name" value="PAS-like_dom_sf"/>
</dbReference>
<dbReference type="InterPro" id="IPR001932">
    <property type="entry name" value="PPM-type_phosphatase-like_dom"/>
</dbReference>